<dbReference type="SMART" id="SM00256">
    <property type="entry name" value="FBOX"/>
    <property type="match status" value="1"/>
</dbReference>
<accession>A0AAN8LAS1</accession>
<dbReference type="PROSITE" id="PS50181">
    <property type="entry name" value="FBOX"/>
    <property type="match status" value="1"/>
</dbReference>
<comment type="caution">
    <text evidence="3">The sequence shown here is derived from an EMBL/GenBank/DDBJ whole genome shotgun (WGS) entry which is preliminary data.</text>
</comment>
<evidence type="ECO:0000313" key="4">
    <source>
        <dbReference type="Proteomes" id="UP001356427"/>
    </source>
</evidence>
<dbReference type="InterPro" id="IPR036047">
    <property type="entry name" value="F-box-like_dom_sf"/>
</dbReference>
<protein>
    <recommendedName>
        <fullName evidence="2">F-box domain-containing protein</fullName>
    </recommendedName>
</protein>
<dbReference type="SUPFAM" id="SSF81383">
    <property type="entry name" value="F-box domain"/>
    <property type="match status" value="1"/>
</dbReference>
<dbReference type="Proteomes" id="UP001356427">
    <property type="component" value="Unassembled WGS sequence"/>
</dbReference>
<dbReference type="CDD" id="cd22106">
    <property type="entry name" value="F-box_FBXO36"/>
    <property type="match status" value="1"/>
</dbReference>
<dbReference type="InterPro" id="IPR001810">
    <property type="entry name" value="F-box_dom"/>
</dbReference>
<sequence length="293" mass="33375">MLQQEGFCYIPAYWKNHNESFRCRGNSNQASKMATLLGKSLFEVSGQGPAPNKDFFQFSVTKTEVIWRWWKISLRSDGRNTKPGELRESHKDFLDDSRLQSQLSVVFGPRILQYSQALCQGHYDYLERLPDPLLLHILTHLELEDVARLGHTSHRFRKLCRSEEFWEQAVRGHCGSVSAEVESLALELGWRSVFFTSKLQLQKQISRRRKKSQKLLRKDTESYDVDTMVERSEDPESHVADIEPGSELDPGPEQLGTDMQRCGVTVGHVHGVAQGDSGYGRGDWSSDSGSSLK</sequence>
<feature type="compositionally biased region" description="Basic and acidic residues" evidence="1">
    <location>
        <begin position="228"/>
        <end position="241"/>
    </location>
</feature>
<gene>
    <name evidence="3" type="ORF">J4Q44_G00266600</name>
</gene>
<feature type="domain" description="F-box" evidence="2">
    <location>
        <begin position="123"/>
        <end position="169"/>
    </location>
</feature>
<dbReference type="EMBL" id="JAGTTL010000025">
    <property type="protein sequence ID" value="KAK6302305.1"/>
    <property type="molecule type" value="Genomic_DNA"/>
</dbReference>
<evidence type="ECO:0000259" key="2">
    <source>
        <dbReference type="PROSITE" id="PS50181"/>
    </source>
</evidence>
<proteinExistence type="predicted"/>
<evidence type="ECO:0000313" key="3">
    <source>
        <dbReference type="EMBL" id="KAK6302305.1"/>
    </source>
</evidence>
<dbReference type="Gene3D" id="1.20.1280.50">
    <property type="match status" value="1"/>
</dbReference>
<dbReference type="Pfam" id="PF12937">
    <property type="entry name" value="F-box-like"/>
    <property type="match status" value="1"/>
</dbReference>
<dbReference type="AlphaFoldDB" id="A0AAN8LAS1"/>
<feature type="compositionally biased region" description="Low complexity" evidence="1">
    <location>
        <begin position="282"/>
        <end position="293"/>
    </location>
</feature>
<keyword evidence="4" id="KW-1185">Reference proteome</keyword>
<name>A0AAN8LAS1_9TELE</name>
<evidence type="ECO:0000256" key="1">
    <source>
        <dbReference type="SAM" id="MobiDB-lite"/>
    </source>
</evidence>
<feature type="region of interest" description="Disordered" evidence="1">
    <location>
        <begin position="225"/>
        <end position="293"/>
    </location>
</feature>
<reference evidence="3 4" key="1">
    <citation type="submission" date="2021-04" db="EMBL/GenBank/DDBJ databases">
        <authorList>
            <person name="De Guttry C."/>
            <person name="Zahm M."/>
            <person name="Klopp C."/>
            <person name="Cabau C."/>
            <person name="Louis A."/>
            <person name="Berthelot C."/>
            <person name="Parey E."/>
            <person name="Roest Crollius H."/>
            <person name="Montfort J."/>
            <person name="Robinson-Rechavi M."/>
            <person name="Bucao C."/>
            <person name="Bouchez O."/>
            <person name="Gislard M."/>
            <person name="Lluch J."/>
            <person name="Milhes M."/>
            <person name="Lampietro C."/>
            <person name="Lopez Roques C."/>
            <person name="Donnadieu C."/>
            <person name="Braasch I."/>
            <person name="Desvignes T."/>
            <person name="Postlethwait J."/>
            <person name="Bobe J."/>
            <person name="Wedekind C."/>
            <person name="Guiguen Y."/>
        </authorList>
    </citation>
    <scope>NUCLEOTIDE SEQUENCE [LARGE SCALE GENOMIC DNA]</scope>
    <source>
        <strain evidence="3">Cs_M1</strain>
        <tissue evidence="3">Blood</tissue>
    </source>
</reference>
<organism evidence="3 4">
    <name type="scientific">Coregonus suidteri</name>
    <dbReference type="NCBI Taxonomy" id="861788"/>
    <lineage>
        <taxon>Eukaryota</taxon>
        <taxon>Metazoa</taxon>
        <taxon>Chordata</taxon>
        <taxon>Craniata</taxon>
        <taxon>Vertebrata</taxon>
        <taxon>Euteleostomi</taxon>
        <taxon>Actinopterygii</taxon>
        <taxon>Neopterygii</taxon>
        <taxon>Teleostei</taxon>
        <taxon>Protacanthopterygii</taxon>
        <taxon>Salmoniformes</taxon>
        <taxon>Salmonidae</taxon>
        <taxon>Coregoninae</taxon>
        <taxon>Coregonus</taxon>
    </lineage>
</organism>